<organism evidence="2 3">
    <name type="scientific">Dryococelus australis</name>
    <dbReference type="NCBI Taxonomy" id="614101"/>
    <lineage>
        <taxon>Eukaryota</taxon>
        <taxon>Metazoa</taxon>
        <taxon>Ecdysozoa</taxon>
        <taxon>Arthropoda</taxon>
        <taxon>Hexapoda</taxon>
        <taxon>Insecta</taxon>
        <taxon>Pterygota</taxon>
        <taxon>Neoptera</taxon>
        <taxon>Polyneoptera</taxon>
        <taxon>Phasmatodea</taxon>
        <taxon>Verophasmatodea</taxon>
        <taxon>Anareolatae</taxon>
        <taxon>Phasmatidae</taxon>
        <taxon>Eurycanthinae</taxon>
        <taxon>Dryococelus</taxon>
    </lineage>
</organism>
<evidence type="ECO:0000256" key="1">
    <source>
        <dbReference type="SAM" id="MobiDB-lite"/>
    </source>
</evidence>
<sequence length="632" mass="70846">MVKWRRGRHNLTPAGERGEETKKARRGASWQRSVRLVREHSLINFRQPGECCNPYCRCEIVHHLGAVGMHQRRKFFNLAVSLTRSWPTSTLTTLQTFSPVQSWVSSPSAELDICLLLMLLQTHSAMHIQLPFTTETIVPLALYHILATACDATYPWDMQDMGEVINLVSDDESCDDAEENSRNLMMEDSSDDVEIISDSESSSSSVASITISSTTHNSWNGPSQVPQGNTLSSAPQAVNEVEVIVSLKLSLEYLLNISVSYSNQCLIKLLITLSLRKYVFYKLHTVMKDGSGSDRCVQCLPHMLHVCGWLRGMGGPMVVKIHALSIGQVFINRMWVWETLGQSRCMLYVDRITLVTLTFTPGSVQTSKPVLELEFTSKPYHQCEATETMTHQRRPCHMLLDLHGSPTYYGYNGYEPVTDRNDCNVQVKSEVDSHSHIPEIQPKVEVPAVAGCLPLQPLLYLTSPFPKYWDSVAMLIKGLGKTLPGGLLSSALHTVHVESNACWLDREAAYGLQVLMRDPFCASAMRTLLFNFVPSSSTLLIMSTLMYAKQDYRYVVGNCTVLPKLQEDVTLLPYTRCGILLQNKLHLRKEASHPPYPSEGQRAWRINIKGGVIPWLNTVAAPSSLHKVEGKH</sequence>
<accession>A0ABQ9H9G0</accession>
<protein>
    <submittedName>
        <fullName evidence="2">Uncharacterized protein</fullName>
    </submittedName>
</protein>
<comment type="caution">
    <text evidence="2">The sequence shown here is derived from an EMBL/GenBank/DDBJ whole genome shotgun (WGS) entry which is preliminary data.</text>
</comment>
<evidence type="ECO:0000313" key="2">
    <source>
        <dbReference type="EMBL" id="KAJ8880947.1"/>
    </source>
</evidence>
<name>A0ABQ9H9G0_9NEOP</name>
<feature type="region of interest" description="Disordered" evidence="1">
    <location>
        <begin position="1"/>
        <end position="27"/>
    </location>
</feature>
<reference evidence="2 3" key="1">
    <citation type="submission" date="2023-02" db="EMBL/GenBank/DDBJ databases">
        <title>LHISI_Scaffold_Assembly.</title>
        <authorList>
            <person name="Stuart O.P."/>
            <person name="Cleave R."/>
            <person name="Magrath M.J.L."/>
            <person name="Mikheyev A.S."/>
        </authorList>
    </citation>
    <scope>NUCLEOTIDE SEQUENCE [LARGE SCALE GENOMIC DNA]</scope>
    <source>
        <strain evidence="2">Daus_M_001</strain>
        <tissue evidence="2">Leg muscle</tissue>
    </source>
</reference>
<gene>
    <name evidence="2" type="ORF">PR048_017420</name>
</gene>
<keyword evidence="3" id="KW-1185">Reference proteome</keyword>
<dbReference type="EMBL" id="JARBHB010000006">
    <property type="protein sequence ID" value="KAJ8880947.1"/>
    <property type="molecule type" value="Genomic_DNA"/>
</dbReference>
<proteinExistence type="predicted"/>
<evidence type="ECO:0000313" key="3">
    <source>
        <dbReference type="Proteomes" id="UP001159363"/>
    </source>
</evidence>
<dbReference type="Proteomes" id="UP001159363">
    <property type="component" value="Chromosome 5"/>
</dbReference>